<proteinExistence type="predicted"/>
<keyword evidence="6" id="KW-1185">Reference proteome</keyword>
<accession>A0A8K0D1I4</accession>
<dbReference type="AlphaFoldDB" id="A0A8K0D1I4"/>
<keyword evidence="2" id="KW-0964">Secreted</keyword>
<evidence type="ECO:0000256" key="2">
    <source>
        <dbReference type="ARBA" id="ARBA00022525"/>
    </source>
</evidence>
<comment type="caution">
    <text evidence="5">The sequence shown here is derived from an EMBL/GenBank/DDBJ whole genome shotgun (WGS) entry which is preliminary data.</text>
</comment>
<evidence type="ECO:0000313" key="5">
    <source>
        <dbReference type="EMBL" id="KAF2894382.1"/>
    </source>
</evidence>
<feature type="signal peptide" evidence="3">
    <location>
        <begin position="1"/>
        <end position="19"/>
    </location>
</feature>
<dbReference type="EMBL" id="VTPC01007054">
    <property type="protein sequence ID" value="KAF2894382.1"/>
    <property type="molecule type" value="Genomic_DNA"/>
</dbReference>
<evidence type="ECO:0000259" key="4">
    <source>
        <dbReference type="SMART" id="SM01318"/>
    </source>
</evidence>
<name>A0A8K0D1I4_IGNLU</name>
<dbReference type="GO" id="GO:0005576">
    <property type="term" value="C:extracellular region"/>
    <property type="evidence" value="ECO:0007669"/>
    <property type="project" value="UniProtKB-SubCell"/>
</dbReference>
<evidence type="ECO:0000256" key="1">
    <source>
        <dbReference type="ARBA" id="ARBA00004613"/>
    </source>
</evidence>
<evidence type="ECO:0000313" key="6">
    <source>
        <dbReference type="Proteomes" id="UP000801492"/>
    </source>
</evidence>
<reference evidence="5" key="1">
    <citation type="submission" date="2019-08" db="EMBL/GenBank/DDBJ databases">
        <title>The genome of the North American firefly Photinus pyralis.</title>
        <authorList>
            <consortium name="Photinus pyralis genome working group"/>
            <person name="Fallon T.R."/>
            <person name="Sander Lower S.E."/>
            <person name="Weng J.-K."/>
        </authorList>
    </citation>
    <scope>NUCLEOTIDE SEQUENCE</scope>
    <source>
        <strain evidence="5">TRF0915ILg1</strain>
        <tissue evidence="5">Whole body</tissue>
    </source>
</reference>
<organism evidence="5 6">
    <name type="scientific">Ignelater luminosus</name>
    <name type="common">Cucubano</name>
    <name type="synonym">Pyrophorus luminosus</name>
    <dbReference type="NCBI Taxonomy" id="2038154"/>
    <lineage>
        <taxon>Eukaryota</taxon>
        <taxon>Metazoa</taxon>
        <taxon>Ecdysozoa</taxon>
        <taxon>Arthropoda</taxon>
        <taxon>Hexapoda</taxon>
        <taxon>Insecta</taxon>
        <taxon>Pterygota</taxon>
        <taxon>Neoptera</taxon>
        <taxon>Endopterygota</taxon>
        <taxon>Coleoptera</taxon>
        <taxon>Polyphaga</taxon>
        <taxon>Elateriformia</taxon>
        <taxon>Elateroidea</taxon>
        <taxon>Elateridae</taxon>
        <taxon>Agrypninae</taxon>
        <taxon>Pyrophorini</taxon>
        <taxon>Ignelater</taxon>
    </lineage>
</organism>
<sequence length="111" mass="11809">MKIIFISLIGILILENVYGWVANEPADDGQGGCKSKNPAVGTLKSGEVKYLDNVCVTAECQSNGNIHYQGCGYMAKVHESDCQVSTAGKRYPDCCKASDCDNKPAADAKSS</sequence>
<dbReference type="InterPro" id="IPR029277">
    <property type="entry name" value="SVWC_dom"/>
</dbReference>
<evidence type="ECO:0000256" key="3">
    <source>
        <dbReference type="SAM" id="SignalP"/>
    </source>
</evidence>
<dbReference type="SMART" id="SM01318">
    <property type="entry name" value="SVWC"/>
    <property type="match status" value="1"/>
</dbReference>
<dbReference type="Pfam" id="PF15430">
    <property type="entry name" value="SVWC"/>
    <property type="match status" value="1"/>
</dbReference>
<dbReference type="Proteomes" id="UP000801492">
    <property type="component" value="Unassembled WGS sequence"/>
</dbReference>
<feature type="chain" id="PRO_5035455144" description="Single domain-containing protein" evidence="3">
    <location>
        <begin position="20"/>
        <end position="111"/>
    </location>
</feature>
<gene>
    <name evidence="5" type="ORF">ILUMI_11795</name>
</gene>
<comment type="subcellular location">
    <subcellularLocation>
        <location evidence="1">Secreted</location>
    </subcellularLocation>
</comment>
<protein>
    <recommendedName>
        <fullName evidence="4">Single domain-containing protein</fullName>
    </recommendedName>
</protein>
<feature type="domain" description="Single" evidence="4">
    <location>
        <begin position="33"/>
        <end position="100"/>
    </location>
</feature>
<keyword evidence="3" id="KW-0732">Signal</keyword>